<dbReference type="Proteomes" id="UP001266357">
    <property type="component" value="Unassembled WGS sequence"/>
</dbReference>
<feature type="chain" id="PRO_5045528840" evidence="1">
    <location>
        <begin position="22"/>
        <end position="533"/>
    </location>
</feature>
<comment type="caution">
    <text evidence="2">The sequence shown here is derived from an EMBL/GenBank/DDBJ whole genome shotgun (WGS) entry which is preliminary data.</text>
</comment>
<sequence>MNIKQSLVLLSSLFFSLSAMSASKWLGDWFEIEVILLSQLDDKAKLKEAFTEQNFSIDYRHSLDLFTPFLNPDIASLKQHLPVCNQQNDLRTYVEQSAIWPRFYQNKTLSTLMEEQLAEQQTTANNNNIELTAVSPLQTDDNDNNQQQTDFPVTNNNILEREQLNTNSTVTPELDEEVDVIITEAQQALVLEAEQVFAAKQFPNIDVYPHYAKTSHHQNDTSVLCQIPESEFNQLNVNEDLYSYHGFLVNKVPNVLDAAANIYSEVPYLLNADALQLNDIVTQLRRSRDFRPLLHFAWRQPVFEKNTSQPLKVFAGDNIQGQYLKNLASYHQEQKANIYEEQMLNNIFALSEEQSSLGMNTPIADDTRSAHTISQQLKAEKINEILANINQIDTVEEVVASLSNPANETQDSYSIDTKLMQPKPLPPVQPWYLQGLIDVFLIGNFLHVATDFSILNMTLAEQESLKLKSQMLGETINSEQVIPIRMTQNRRMISREIHYFDHPYMGIIMQIRRHQRPEIPEDDISENLDEVSQ</sequence>
<gene>
    <name evidence="2" type="ORF">RM573_03225</name>
</gene>
<keyword evidence="3" id="KW-1185">Reference proteome</keyword>
<reference evidence="2 3" key="1">
    <citation type="submission" date="2023-09" db="EMBL/GenBank/DDBJ databases">
        <authorList>
            <person name="Rey-Velasco X."/>
        </authorList>
    </citation>
    <scope>NUCLEOTIDE SEQUENCE [LARGE SCALE GENOMIC DNA]</scope>
    <source>
        <strain evidence="2 3">W431</strain>
    </source>
</reference>
<accession>A0ABU2ZZ35</accession>
<dbReference type="RefSeq" id="WP_311577133.1">
    <property type="nucleotide sequence ID" value="NZ_JAVRIF010000001.1"/>
</dbReference>
<dbReference type="InterPro" id="IPR021241">
    <property type="entry name" value="CsiV"/>
</dbReference>
<proteinExistence type="predicted"/>
<organism evidence="2 3">
    <name type="scientific">Thalassotalea castellviae</name>
    <dbReference type="NCBI Taxonomy" id="3075612"/>
    <lineage>
        <taxon>Bacteria</taxon>
        <taxon>Pseudomonadati</taxon>
        <taxon>Pseudomonadota</taxon>
        <taxon>Gammaproteobacteria</taxon>
        <taxon>Alteromonadales</taxon>
        <taxon>Colwelliaceae</taxon>
        <taxon>Thalassotalea</taxon>
    </lineage>
</organism>
<feature type="signal peptide" evidence="1">
    <location>
        <begin position="1"/>
        <end position="21"/>
    </location>
</feature>
<name>A0ABU2ZZ35_9GAMM</name>
<dbReference type="EMBL" id="JAVRIF010000001">
    <property type="protein sequence ID" value="MDT0602597.1"/>
    <property type="molecule type" value="Genomic_DNA"/>
</dbReference>
<protein>
    <submittedName>
        <fullName evidence="2">CsiV family protein</fullName>
    </submittedName>
</protein>
<evidence type="ECO:0000313" key="2">
    <source>
        <dbReference type="EMBL" id="MDT0602597.1"/>
    </source>
</evidence>
<dbReference type="Pfam" id="PF10972">
    <property type="entry name" value="CsiV"/>
    <property type="match status" value="1"/>
</dbReference>
<keyword evidence="1" id="KW-0732">Signal</keyword>
<evidence type="ECO:0000256" key="1">
    <source>
        <dbReference type="SAM" id="SignalP"/>
    </source>
</evidence>
<evidence type="ECO:0000313" key="3">
    <source>
        <dbReference type="Proteomes" id="UP001266357"/>
    </source>
</evidence>